<dbReference type="EMBL" id="UINC01031443">
    <property type="protein sequence ID" value="SVB17502.1"/>
    <property type="molecule type" value="Genomic_DNA"/>
</dbReference>
<reference evidence="1" key="1">
    <citation type="submission" date="2018-05" db="EMBL/GenBank/DDBJ databases">
        <authorList>
            <person name="Lanie J.A."/>
            <person name="Ng W.-L."/>
            <person name="Kazmierczak K.M."/>
            <person name="Andrzejewski T.M."/>
            <person name="Davidsen T.M."/>
            <person name="Wayne K.J."/>
            <person name="Tettelin H."/>
            <person name="Glass J.I."/>
            <person name="Rusch D."/>
            <person name="Podicherti R."/>
            <person name="Tsui H.-C.T."/>
            <person name="Winkler M.E."/>
        </authorList>
    </citation>
    <scope>NUCLEOTIDE SEQUENCE</scope>
</reference>
<evidence type="ECO:0000313" key="1">
    <source>
        <dbReference type="EMBL" id="SVB17502.1"/>
    </source>
</evidence>
<proteinExistence type="predicted"/>
<organism evidence="1">
    <name type="scientific">marine metagenome</name>
    <dbReference type="NCBI Taxonomy" id="408172"/>
    <lineage>
        <taxon>unclassified sequences</taxon>
        <taxon>metagenomes</taxon>
        <taxon>ecological metagenomes</taxon>
    </lineage>
</organism>
<accession>A0A382BVI0</accession>
<name>A0A382BVI0_9ZZZZ</name>
<gene>
    <name evidence="1" type="ORF">METZ01_LOCUS170356</name>
</gene>
<protein>
    <submittedName>
        <fullName evidence="1">Uncharacterized protein</fullName>
    </submittedName>
</protein>
<sequence>MNLLQSLVVILTGSISISLFSMHHEKIVNFSDCKGEVGNFYVSRILEGGTIEGFQKAVNLHQKFYSSRGFNVQVIPSVQYQREDGEVIEKPYMFSTLVLFPNLKIREEWREREFTEQDQEEFNAFIKLYDENNEIIETKAICNLN</sequence>
<dbReference type="AlphaFoldDB" id="A0A382BVI0"/>